<dbReference type="EMBL" id="LGRX02008135">
    <property type="protein sequence ID" value="KAK3273916.1"/>
    <property type="molecule type" value="Genomic_DNA"/>
</dbReference>
<keyword evidence="4" id="KW-1185">Reference proteome</keyword>
<feature type="compositionally biased region" description="Basic residues" evidence="1">
    <location>
        <begin position="361"/>
        <end position="373"/>
    </location>
</feature>
<reference evidence="3 4" key="1">
    <citation type="journal article" date="2015" name="Genome Biol. Evol.">
        <title>Comparative Genomics of a Bacterivorous Green Alga Reveals Evolutionary Causalities and Consequences of Phago-Mixotrophic Mode of Nutrition.</title>
        <authorList>
            <person name="Burns J.A."/>
            <person name="Paasch A."/>
            <person name="Narechania A."/>
            <person name="Kim E."/>
        </authorList>
    </citation>
    <scope>NUCLEOTIDE SEQUENCE [LARGE SCALE GENOMIC DNA]</scope>
    <source>
        <strain evidence="3 4">PLY_AMNH</strain>
    </source>
</reference>
<keyword evidence="2" id="KW-0812">Transmembrane</keyword>
<organism evidence="3 4">
    <name type="scientific">Cymbomonas tetramitiformis</name>
    <dbReference type="NCBI Taxonomy" id="36881"/>
    <lineage>
        <taxon>Eukaryota</taxon>
        <taxon>Viridiplantae</taxon>
        <taxon>Chlorophyta</taxon>
        <taxon>Pyramimonadophyceae</taxon>
        <taxon>Pyramimonadales</taxon>
        <taxon>Pyramimonadaceae</taxon>
        <taxon>Cymbomonas</taxon>
    </lineage>
</organism>
<evidence type="ECO:0000256" key="1">
    <source>
        <dbReference type="SAM" id="MobiDB-lite"/>
    </source>
</evidence>
<proteinExistence type="predicted"/>
<dbReference type="Proteomes" id="UP001190700">
    <property type="component" value="Unassembled WGS sequence"/>
</dbReference>
<feature type="non-terminal residue" evidence="3">
    <location>
        <position position="1"/>
    </location>
</feature>
<name>A0AAE0L6I8_9CHLO</name>
<evidence type="ECO:0000256" key="2">
    <source>
        <dbReference type="SAM" id="Phobius"/>
    </source>
</evidence>
<gene>
    <name evidence="3" type="ORF">CYMTET_17869</name>
</gene>
<comment type="caution">
    <text evidence="3">The sequence shown here is derived from an EMBL/GenBank/DDBJ whole genome shotgun (WGS) entry which is preliminary data.</text>
</comment>
<accession>A0AAE0L6I8</accession>
<feature type="compositionally biased region" description="Polar residues" evidence="1">
    <location>
        <begin position="217"/>
        <end position="233"/>
    </location>
</feature>
<feature type="transmembrane region" description="Helical" evidence="2">
    <location>
        <begin position="40"/>
        <end position="66"/>
    </location>
</feature>
<sequence length="404" mass="45707">GAGWWRKGNVGEEGIPRFGEGDRCASIGGRVCKHYKERDIGVALFLAFCTFVACAVPVAFSLPMMVRKEFEEGRMRTRVLWIRGTVREQINLMEAGLQLSLNSFTLMQMIESCALLDKELADQARTLLYKQKSAAIRHKTRQHWIQTQVQEQCSRLEAGMPLTMTIGNLKELTQACVEIDPDLAAANVMEAPDAPALEQGRLALRVPAATGDKETSPSRTPNPSSKELESTQVKKAPEGATGDDAEEIQLPKLKMYPHPLHSPIPEPPHRNDQQGEDDVVPFDDGESMLGDPPPVVGSHFFGTPDGRDAQNPKKARRDQEKRQDDGQLKKDEDAGQGRKKDKEERKEKHRDKDKDKEERKEKHKDKEHKKDKHKDKDKDKGEKKEKRKDKEQGEEKSKHKSKDR</sequence>
<protein>
    <submittedName>
        <fullName evidence="3">Uncharacterized protein</fullName>
    </submittedName>
</protein>
<evidence type="ECO:0000313" key="3">
    <source>
        <dbReference type="EMBL" id="KAK3273916.1"/>
    </source>
</evidence>
<feature type="region of interest" description="Disordered" evidence="1">
    <location>
        <begin position="256"/>
        <end position="404"/>
    </location>
</feature>
<feature type="region of interest" description="Disordered" evidence="1">
    <location>
        <begin position="208"/>
        <end position="244"/>
    </location>
</feature>
<feature type="compositionally biased region" description="Basic and acidic residues" evidence="1">
    <location>
        <begin position="305"/>
        <end position="360"/>
    </location>
</feature>
<keyword evidence="2" id="KW-0472">Membrane</keyword>
<dbReference type="AlphaFoldDB" id="A0AAE0L6I8"/>
<feature type="compositionally biased region" description="Basic and acidic residues" evidence="1">
    <location>
        <begin position="374"/>
        <end position="404"/>
    </location>
</feature>
<feature type="compositionally biased region" description="Acidic residues" evidence="1">
    <location>
        <begin position="274"/>
        <end position="286"/>
    </location>
</feature>
<evidence type="ECO:0000313" key="4">
    <source>
        <dbReference type="Proteomes" id="UP001190700"/>
    </source>
</evidence>
<keyword evidence="2" id="KW-1133">Transmembrane helix</keyword>